<dbReference type="OrthoDB" id="203440at2759"/>
<dbReference type="EMBL" id="IAAA01008219">
    <property type="protein sequence ID" value="LAA02840.1"/>
    <property type="molecule type" value="mRNA"/>
</dbReference>
<dbReference type="AlphaFoldDB" id="A0A2L2Y6A2"/>
<dbReference type="InterPro" id="IPR007146">
    <property type="entry name" value="Sas10/Utp3/C1D"/>
</dbReference>
<accession>A0A2L2Y6A2</accession>
<comment type="similarity">
    <text evidence="1">Belongs to the SAS10 family.</text>
</comment>
<dbReference type="PANTHER" id="PTHR13237">
    <property type="entry name" value="SOMETHING ABOUT SILENCING PROTEIN 10-RELATED"/>
    <property type="match status" value="1"/>
</dbReference>
<feature type="region of interest" description="Disordered" evidence="2">
    <location>
        <begin position="264"/>
        <end position="297"/>
    </location>
</feature>
<dbReference type="GO" id="GO:0000462">
    <property type="term" value="P:maturation of SSU-rRNA from tricistronic rRNA transcript (SSU-rRNA, 5.8S rRNA, LSU-rRNA)"/>
    <property type="evidence" value="ECO:0007669"/>
    <property type="project" value="TreeGrafter"/>
</dbReference>
<dbReference type="GO" id="GO:0032040">
    <property type="term" value="C:small-subunit processome"/>
    <property type="evidence" value="ECO:0007669"/>
    <property type="project" value="TreeGrafter"/>
</dbReference>
<dbReference type="PANTHER" id="PTHR13237:SF9">
    <property type="entry name" value="NEUROGUIDIN"/>
    <property type="match status" value="1"/>
</dbReference>
<evidence type="ECO:0000256" key="2">
    <source>
        <dbReference type="SAM" id="MobiDB-lite"/>
    </source>
</evidence>
<feature type="compositionally biased region" description="Basic residues" evidence="2">
    <location>
        <begin position="273"/>
        <end position="297"/>
    </location>
</feature>
<name>A0A2L2Y6A2_PARTP</name>
<reference evidence="3" key="1">
    <citation type="journal article" date="2016" name="Mol. Ecol. Resour.">
        <title>Evaluation of the impact of RNA preservation methods of spiders for de novo transcriptome assembly.</title>
        <authorList>
            <person name="Kono N."/>
            <person name="Nakamura H."/>
            <person name="Ito Y."/>
            <person name="Tomita M."/>
            <person name="Arakawa K."/>
        </authorList>
    </citation>
    <scope>NUCLEOTIDE SEQUENCE</scope>
    <source>
        <tissue evidence="3">Whole body</tissue>
    </source>
</reference>
<protein>
    <submittedName>
        <fullName evidence="3">Neuroguidin-A</fullName>
    </submittedName>
</protein>
<evidence type="ECO:0000313" key="3">
    <source>
        <dbReference type="EMBL" id="LAA02840.1"/>
    </source>
</evidence>
<sequence length="297" mass="34614">MEELSEEDVNETLKLLKDIPALTASVTDTTQNLLKRLKGNELQTKNGLSFYDLKNHTLLNYITDLTYVILQKTSGKSIENDPAIARLCESRIVLEKMRPIEEKLKYQVDKLLTVASTGHIDAKDPLRFKANPESLDDQVENEDSEEEQKFSNVYVPPKISAAYFSEDNNVEERKKKILEKSQKRALSSSVLYELRKEYDTGPEEIKETVDPYRIKLNEEMKERSRYEEEYMLRLPMTKKQRHEARQMMTVTNFNPKFDDISALDMQPEDITMKRKSQGKKGKASKNSKKWKGKKRKH</sequence>
<organism evidence="3">
    <name type="scientific">Parasteatoda tepidariorum</name>
    <name type="common">Common house spider</name>
    <name type="synonym">Achaearanea tepidariorum</name>
    <dbReference type="NCBI Taxonomy" id="114398"/>
    <lineage>
        <taxon>Eukaryota</taxon>
        <taxon>Metazoa</taxon>
        <taxon>Ecdysozoa</taxon>
        <taxon>Arthropoda</taxon>
        <taxon>Chelicerata</taxon>
        <taxon>Arachnida</taxon>
        <taxon>Araneae</taxon>
        <taxon>Araneomorphae</taxon>
        <taxon>Entelegynae</taxon>
        <taxon>Araneoidea</taxon>
        <taxon>Theridiidae</taxon>
        <taxon>Parasteatoda</taxon>
    </lineage>
</organism>
<evidence type="ECO:0000256" key="1">
    <source>
        <dbReference type="ARBA" id="ARBA00010979"/>
    </source>
</evidence>
<dbReference type="Pfam" id="PF04000">
    <property type="entry name" value="Sas10_Utp3"/>
    <property type="match status" value="1"/>
</dbReference>
<proteinExistence type="evidence at transcript level"/>